<keyword evidence="2" id="KW-1185">Reference proteome</keyword>
<evidence type="ECO:0000313" key="2">
    <source>
        <dbReference type="Proteomes" id="UP001057402"/>
    </source>
</evidence>
<name>A0ACB9QU73_9MYRT</name>
<accession>A0ACB9QU73</accession>
<reference evidence="2" key="1">
    <citation type="journal article" date="2023" name="Front. Plant Sci.">
        <title>Chromosomal-level genome assembly of Melastoma candidum provides insights into trichome evolution.</title>
        <authorList>
            <person name="Zhong Y."/>
            <person name="Wu W."/>
            <person name="Sun C."/>
            <person name="Zou P."/>
            <person name="Liu Y."/>
            <person name="Dai S."/>
            <person name="Zhou R."/>
        </authorList>
    </citation>
    <scope>NUCLEOTIDE SEQUENCE [LARGE SCALE GENOMIC DNA]</scope>
</reference>
<proteinExistence type="predicted"/>
<comment type="caution">
    <text evidence="1">The sequence shown here is derived from an EMBL/GenBank/DDBJ whole genome shotgun (WGS) entry which is preliminary data.</text>
</comment>
<sequence length="98" mass="11427">MKADVVSHLKKLALHLGYPFSEDEEERGEVERLAELCSFEKMKELEVNKSGKSIMNFENQKLFRKARVGDWVNYLSPSMEERLRKEIEARFQGSGLSF</sequence>
<organism evidence="1 2">
    <name type="scientific">Melastoma candidum</name>
    <dbReference type="NCBI Taxonomy" id="119954"/>
    <lineage>
        <taxon>Eukaryota</taxon>
        <taxon>Viridiplantae</taxon>
        <taxon>Streptophyta</taxon>
        <taxon>Embryophyta</taxon>
        <taxon>Tracheophyta</taxon>
        <taxon>Spermatophyta</taxon>
        <taxon>Magnoliopsida</taxon>
        <taxon>eudicotyledons</taxon>
        <taxon>Gunneridae</taxon>
        <taxon>Pentapetalae</taxon>
        <taxon>rosids</taxon>
        <taxon>malvids</taxon>
        <taxon>Myrtales</taxon>
        <taxon>Melastomataceae</taxon>
        <taxon>Melastomatoideae</taxon>
        <taxon>Melastomateae</taxon>
        <taxon>Melastoma</taxon>
    </lineage>
</organism>
<dbReference type="Proteomes" id="UP001057402">
    <property type="component" value="Chromosome 5"/>
</dbReference>
<gene>
    <name evidence="1" type="ORF">MLD38_018824</name>
</gene>
<dbReference type="EMBL" id="CM042884">
    <property type="protein sequence ID" value="KAI4370471.1"/>
    <property type="molecule type" value="Genomic_DNA"/>
</dbReference>
<protein>
    <submittedName>
        <fullName evidence="1">Uncharacterized protein</fullName>
    </submittedName>
</protein>
<evidence type="ECO:0000313" key="1">
    <source>
        <dbReference type="EMBL" id="KAI4370471.1"/>
    </source>
</evidence>